<feature type="domain" description="HEPN" evidence="1">
    <location>
        <begin position="10"/>
        <end position="134"/>
    </location>
</feature>
<organism evidence="2 3">
    <name type="scientific">Acidianus hospitalis</name>
    <dbReference type="NCBI Taxonomy" id="563177"/>
    <lineage>
        <taxon>Archaea</taxon>
        <taxon>Thermoproteota</taxon>
        <taxon>Thermoprotei</taxon>
        <taxon>Sulfolobales</taxon>
        <taxon>Sulfolobaceae</taxon>
        <taxon>Acidianus</taxon>
    </lineage>
</organism>
<protein>
    <submittedName>
        <fullName evidence="2">DNA-binding protein</fullName>
    </submittedName>
</protein>
<gene>
    <name evidence="2" type="ORF">DDW13_05440</name>
</gene>
<dbReference type="Proteomes" id="UP000245638">
    <property type="component" value="Unassembled WGS sequence"/>
</dbReference>
<dbReference type="AlphaFoldDB" id="A0A2T9X4V9"/>
<dbReference type="GO" id="GO:0003677">
    <property type="term" value="F:DNA binding"/>
    <property type="evidence" value="ECO:0007669"/>
    <property type="project" value="UniProtKB-KW"/>
</dbReference>
<reference evidence="2 3" key="1">
    <citation type="journal article" date="2015" name="Appl. Environ. Microbiol.">
        <title>Nanoarchaeota, Their Sulfolobales Host, and Nanoarchaeota Virus Distribution across Yellowstone National Park Hot Springs.</title>
        <authorList>
            <person name="Munson-McGee J.H."/>
            <person name="Field E.K."/>
            <person name="Bateson M."/>
            <person name="Rooney C."/>
            <person name="Stepanauskas R."/>
            <person name="Young M.J."/>
        </authorList>
    </citation>
    <scope>NUCLEOTIDE SEQUENCE [LARGE SCALE GENOMIC DNA]</scope>
    <source>
        <strain evidence="2">SCGC AC-742_N10</strain>
    </source>
</reference>
<accession>A0A2T9X4V9</accession>
<evidence type="ECO:0000313" key="3">
    <source>
        <dbReference type="Proteomes" id="UP000245638"/>
    </source>
</evidence>
<evidence type="ECO:0000313" key="2">
    <source>
        <dbReference type="EMBL" id="PVU75091.1"/>
    </source>
</evidence>
<dbReference type="EMBL" id="QEFD01000160">
    <property type="protein sequence ID" value="PVU75091.1"/>
    <property type="molecule type" value="Genomic_DNA"/>
</dbReference>
<dbReference type="SMART" id="SM00748">
    <property type="entry name" value="HEPN"/>
    <property type="match status" value="1"/>
</dbReference>
<dbReference type="PROSITE" id="PS50910">
    <property type="entry name" value="HEPN"/>
    <property type="match status" value="1"/>
</dbReference>
<dbReference type="Gene3D" id="1.20.120.330">
    <property type="entry name" value="Nucleotidyltransferases domain 2"/>
    <property type="match status" value="1"/>
</dbReference>
<proteinExistence type="predicted"/>
<sequence>MSGNRVQRLKRRALRFLTDAKNDYNEGYYDTSTFHVEQALQLYIKALIFELFGKDYEGHGIRELLGYLSKLLKENGYEDLSRKVNELVREYREQLISIEDAYIDSRYEDIDYYEEESKELIGIAERIINSLEEVAKNVKLG</sequence>
<dbReference type="InterPro" id="IPR007842">
    <property type="entry name" value="HEPN_dom"/>
</dbReference>
<name>A0A2T9X4V9_9CREN</name>
<dbReference type="Pfam" id="PF05168">
    <property type="entry name" value="HEPN"/>
    <property type="match status" value="1"/>
</dbReference>
<keyword evidence="2" id="KW-0238">DNA-binding</keyword>
<evidence type="ECO:0000259" key="1">
    <source>
        <dbReference type="PROSITE" id="PS50910"/>
    </source>
</evidence>
<comment type="caution">
    <text evidence="2">The sequence shown here is derived from an EMBL/GenBank/DDBJ whole genome shotgun (WGS) entry which is preliminary data.</text>
</comment>
<dbReference type="SUPFAM" id="SSF81593">
    <property type="entry name" value="Nucleotidyltransferase substrate binding subunit/domain"/>
    <property type="match status" value="1"/>
</dbReference>